<dbReference type="Proteomes" id="UP001066276">
    <property type="component" value="Chromosome 6"/>
</dbReference>
<dbReference type="AlphaFoldDB" id="A0AAV7Q8P1"/>
<comment type="caution">
    <text evidence="1">The sequence shown here is derived from an EMBL/GenBank/DDBJ whole genome shotgun (WGS) entry which is preliminary data.</text>
</comment>
<reference evidence="1" key="1">
    <citation type="journal article" date="2022" name="bioRxiv">
        <title>Sequencing and chromosome-scale assembly of the giantPleurodeles waltlgenome.</title>
        <authorList>
            <person name="Brown T."/>
            <person name="Elewa A."/>
            <person name="Iarovenko S."/>
            <person name="Subramanian E."/>
            <person name="Araus A.J."/>
            <person name="Petzold A."/>
            <person name="Susuki M."/>
            <person name="Suzuki K.-i.T."/>
            <person name="Hayashi T."/>
            <person name="Toyoda A."/>
            <person name="Oliveira C."/>
            <person name="Osipova E."/>
            <person name="Leigh N.D."/>
            <person name="Simon A."/>
            <person name="Yun M.H."/>
        </authorList>
    </citation>
    <scope>NUCLEOTIDE SEQUENCE</scope>
    <source>
        <strain evidence="1">20211129_DDA</strain>
        <tissue evidence="1">Liver</tissue>
    </source>
</reference>
<protein>
    <recommendedName>
        <fullName evidence="3">C2H2-type domain-containing protein</fullName>
    </recommendedName>
</protein>
<accession>A0AAV7Q8P1</accession>
<organism evidence="1 2">
    <name type="scientific">Pleurodeles waltl</name>
    <name type="common">Iberian ribbed newt</name>
    <dbReference type="NCBI Taxonomy" id="8319"/>
    <lineage>
        <taxon>Eukaryota</taxon>
        <taxon>Metazoa</taxon>
        <taxon>Chordata</taxon>
        <taxon>Craniata</taxon>
        <taxon>Vertebrata</taxon>
        <taxon>Euteleostomi</taxon>
        <taxon>Amphibia</taxon>
        <taxon>Batrachia</taxon>
        <taxon>Caudata</taxon>
        <taxon>Salamandroidea</taxon>
        <taxon>Salamandridae</taxon>
        <taxon>Pleurodelinae</taxon>
        <taxon>Pleurodeles</taxon>
    </lineage>
</organism>
<gene>
    <name evidence="1" type="ORF">NDU88_002048</name>
</gene>
<proteinExistence type="predicted"/>
<evidence type="ECO:0008006" key="3">
    <source>
        <dbReference type="Google" id="ProtNLM"/>
    </source>
</evidence>
<evidence type="ECO:0000313" key="2">
    <source>
        <dbReference type="Proteomes" id="UP001066276"/>
    </source>
</evidence>
<sequence length="66" mass="7571">MYQEVSAEKRLQHEDDVSGDRVEVHNQIAHDQIAQSLGCPVCHMTYSELESQVFDDHLSCHTSEQE</sequence>
<keyword evidence="2" id="KW-1185">Reference proteome</keyword>
<dbReference type="EMBL" id="JANPWB010000010">
    <property type="protein sequence ID" value="KAJ1135610.1"/>
    <property type="molecule type" value="Genomic_DNA"/>
</dbReference>
<evidence type="ECO:0000313" key="1">
    <source>
        <dbReference type="EMBL" id="KAJ1135610.1"/>
    </source>
</evidence>
<name>A0AAV7Q8P1_PLEWA</name>